<feature type="compositionally biased region" description="Basic and acidic residues" evidence="1">
    <location>
        <begin position="146"/>
        <end position="165"/>
    </location>
</feature>
<dbReference type="Proteomes" id="UP000288805">
    <property type="component" value="Unassembled WGS sequence"/>
</dbReference>
<dbReference type="EMBL" id="QGNW01000011">
    <property type="protein sequence ID" value="RVX18672.1"/>
    <property type="molecule type" value="Genomic_DNA"/>
</dbReference>
<dbReference type="PANTHER" id="PTHR24559:SF444">
    <property type="entry name" value="REVERSE TRANSCRIPTASE DOMAIN-CONTAINING PROTEIN"/>
    <property type="match status" value="1"/>
</dbReference>
<dbReference type="Gene3D" id="3.10.10.10">
    <property type="entry name" value="HIV Type 1 Reverse Transcriptase, subunit A, domain 1"/>
    <property type="match status" value="1"/>
</dbReference>
<dbReference type="SUPFAM" id="SSF56672">
    <property type="entry name" value="DNA/RNA polymerases"/>
    <property type="match status" value="1"/>
</dbReference>
<dbReference type="InterPro" id="IPR043128">
    <property type="entry name" value="Rev_trsase/Diguanyl_cyclase"/>
</dbReference>
<accession>A0A438KBS3</accession>
<sequence>MPGIHPLVASHRLNILPSSRPVWQNVRQFYSDRQKIIQSEVDKLLDVGFIREVEYPEWLANEVVVPKKEGIWRVCIDYTNLNNACPKDSFPLSQIDQIMDSTTGHGMLSFLDAFSGYHQILMASTDEEKNCLYNAAWTKKRRRHLPKTDDKDLQTLDRSHGGNVH</sequence>
<gene>
    <name evidence="2" type="primary">TY3B-I_705</name>
    <name evidence="2" type="ORF">CK203_006564</name>
</gene>
<evidence type="ECO:0000313" key="2">
    <source>
        <dbReference type="EMBL" id="RVX18672.1"/>
    </source>
</evidence>
<dbReference type="CDD" id="cd01647">
    <property type="entry name" value="RT_LTR"/>
    <property type="match status" value="1"/>
</dbReference>
<evidence type="ECO:0000256" key="1">
    <source>
        <dbReference type="SAM" id="MobiDB-lite"/>
    </source>
</evidence>
<dbReference type="AlphaFoldDB" id="A0A438KBS3"/>
<dbReference type="InterPro" id="IPR053134">
    <property type="entry name" value="RNA-dir_DNA_polymerase"/>
</dbReference>
<proteinExistence type="predicted"/>
<protein>
    <submittedName>
        <fullName evidence="2">Transposon Ty3-I Gag-Pol polyprotein</fullName>
    </submittedName>
</protein>
<evidence type="ECO:0000313" key="3">
    <source>
        <dbReference type="Proteomes" id="UP000288805"/>
    </source>
</evidence>
<comment type="caution">
    <text evidence="2">The sequence shown here is derived from an EMBL/GenBank/DDBJ whole genome shotgun (WGS) entry which is preliminary data.</text>
</comment>
<organism evidence="2 3">
    <name type="scientific">Vitis vinifera</name>
    <name type="common">Grape</name>
    <dbReference type="NCBI Taxonomy" id="29760"/>
    <lineage>
        <taxon>Eukaryota</taxon>
        <taxon>Viridiplantae</taxon>
        <taxon>Streptophyta</taxon>
        <taxon>Embryophyta</taxon>
        <taxon>Tracheophyta</taxon>
        <taxon>Spermatophyta</taxon>
        <taxon>Magnoliopsida</taxon>
        <taxon>eudicotyledons</taxon>
        <taxon>Gunneridae</taxon>
        <taxon>Pentapetalae</taxon>
        <taxon>rosids</taxon>
        <taxon>Vitales</taxon>
        <taxon>Vitaceae</taxon>
        <taxon>Viteae</taxon>
        <taxon>Vitis</taxon>
    </lineage>
</organism>
<feature type="region of interest" description="Disordered" evidence="1">
    <location>
        <begin position="144"/>
        <end position="165"/>
    </location>
</feature>
<dbReference type="InterPro" id="IPR043502">
    <property type="entry name" value="DNA/RNA_pol_sf"/>
</dbReference>
<name>A0A438KBS3_VITVI</name>
<dbReference type="Gene3D" id="3.30.70.270">
    <property type="match status" value="1"/>
</dbReference>
<dbReference type="PANTHER" id="PTHR24559">
    <property type="entry name" value="TRANSPOSON TY3-I GAG-POL POLYPROTEIN"/>
    <property type="match status" value="1"/>
</dbReference>
<reference evidence="2 3" key="1">
    <citation type="journal article" date="2018" name="PLoS Genet.">
        <title>Population sequencing reveals clonal diversity and ancestral inbreeding in the grapevine cultivar Chardonnay.</title>
        <authorList>
            <person name="Roach M.J."/>
            <person name="Johnson D.L."/>
            <person name="Bohlmann J."/>
            <person name="van Vuuren H.J."/>
            <person name="Jones S.J."/>
            <person name="Pretorius I.S."/>
            <person name="Schmidt S.A."/>
            <person name="Borneman A.R."/>
        </authorList>
    </citation>
    <scope>NUCLEOTIDE SEQUENCE [LARGE SCALE GENOMIC DNA]</scope>
    <source>
        <strain evidence="3">cv. Chardonnay</strain>
        <tissue evidence="2">Leaf</tissue>
    </source>
</reference>